<keyword evidence="3" id="KW-0732">Signal</keyword>
<name>A0A1Q9H1I4_9GAMM</name>
<proteinExistence type="predicted"/>
<accession>A0A1Q9H1I4</accession>
<evidence type="ECO:0000256" key="3">
    <source>
        <dbReference type="SAM" id="SignalP"/>
    </source>
</evidence>
<evidence type="ECO:0000256" key="2">
    <source>
        <dbReference type="ARBA" id="ARBA00022801"/>
    </source>
</evidence>
<dbReference type="EMBL" id="MJIL01000038">
    <property type="protein sequence ID" value="OLQ81633.1"/>
    <property type="molecule type" value="Genomic_DNA"/>
</dbReference>
<dbReference type="RefSeq" id="WP_075761768.1">
    <property type="nucleotide sequence ID" value="NZ_MJIL01000038.1"/>
</dbReference>
<dbReference type="Proteomes" id="UP000186905">
    <property type="component" value="Unassembled WGS sequence"/>
</dbReference>
<reference evidence="5 6" key="1">
    <citation type="submission" date="2016-09" db="EMBL/GenBank/DDBJ databases">
        <title>Photobacterium proteolyticum sp. nov. a protease producing bacterium isolated from ocean sediments of Laizhou Bay.</title>
        <authorList>
            <person name="Li Y."/>
        </authorList>
    </citation>
    <scope>NUCLEOTIDE SEQUENCE [LARGE SCALE GENOMIC DNA]</scope>
    <source>
        <strain evidence="5 6">13-12</strain>
    </source>
</reference>
<comment type="caution">
    <text evidence="5">The sequence shown here is derived from an EMBL/GenBank/DDBJ whole genome shotgun (WGS) entry which is preliminary data.</text>
</comment>
<dbReference type="GO" id="GO:0006508">
    <property type="term" value="P:proteolysis"/>
    <property type="evidence" value="ECO:0007669"/>
    <property type="project" value="UniProtKB-KW"/>
</dbReference>
<dbReference type="OrthoDB" id="5289240at2"/>
<evidence type="ECO:0000256" key="1">
    <source>
        <dbReference type="ARBA" id="ARBA00022670"/>
    </source>
</evidence>
<dbReference type="STRING" id="1903952.BIT28_04415"/>
<dbReference type="AlphaFoldDB" id="A0A1Q9H1I4"/>
<feature type="chain" id="PRO_5012593267" evidence="3">
    <location>
        <begin position="20"/>
        <end position="766"/>
    </location>
</feature>
<dbReference type="Gene3D" id="2.60.120.260">
    <property type="entry name" value="Galactose-binding domain-like"/>
    <property type="match status" value="1"/>
</dbReference>
<evidence type="ECO:0000313" key="6">
    <source>
        <dbReference type="Proteomes" id="UP000186905"/>
    </source>
</evidence>
<keyword evidence="2" id="KW-0378">Hydrolase</keyword>
<dbReference type="InterPro" id="IPR002884">
    <property type="entry name" value="P_dom"/>
</dbReference>
<dbReference type="InterPro" id="IPR008979">
    <property type="entry name" value="Galactose-bd-like_sf"/>
</dbReference>
<dbReference type="GO" id="GO:0004252">
    <property type="term" value="F:serine-type endopeptidase activity"/>
    <property type="evidence" value="ECO:0007669"/>
    <property type="project" value="InterPro"/>
</dbReference>
<keyword evidence="1" id="KW-0645">Protease</keyword>
<keyword evidence="6" id="KW-1185">Reference proteome</keyword>
<feature type="domain" description="P/Homo B" evidence="4">
    <location>
        <begin position="590"/>
        <end position="718"/>
    </location>
</feature>
<dbReference type="SUPFAM" id="SSF55486">
    <property type="entry name" value="Metalloproteases ('zincins'), catalytic domain"/>
    <property type="match status" value="1"/>
</dbReference>
<dbReference type="PROSITE" id="PS51829">
    <property type="entry name" value="P_HOMO_B"/>
    <property type="match status" value="1"/>
</dbReference>
<gene>
    <name evidence="5" type="ORF">BIT28_04415</name>
</gene>
<dbReference type="SUPFAM" id="SSF49785">
    <property type="entry name" value="Galactose-binding domain-like"/>
    <property type="match status" value="1"/>
</dbReference>
<feature type="signal peptide" evidence="3">
    <location>
        <begin position="1"/>
        <end position="19"/>
    </location>
</feature>
<evidence type="ECO:0000259" key="4">
    <source>
        <dbReference type="PROSITE" id="PS51829"/>
    </source>
</evidence>
<evidence type="ECO:0000313" key="5">
    <source>
        <dbReference type="EMBL" id="OLQ81633.1"/>
    </source>
</evidence>
<sequence>MKCQLTLLALVMASASAQGGEWDYPSGNEVVADQAAAKSYVETHYPEIGSVAIRYQSQSKLGYQYNFNISLDGEYKSQRTIVVHTDGSGIVQRVFKSLEDTIVRNGSATTAAELEFPRRLKATAPPELSTGTLVNALVNVVDPDLRTMDKQPAPELPWTDITDYPAPAHFVLHDVELLNSGGKYYLSNSRVKQVDAEYLEALNTDSGDWEKSDSASFLPLEGIAEFDQLNDLKNLSFASHDFTQVMAFYQIDQSLRYLESLGYSLFTEPVQYDARGLSNDNSSYFFGPKAVMFGIGGSPDTLDADVVVHELGHGIHYQIVPDWGYGHTGAMAEGFADYWAGSNSYRKLYDQGSDFEIDTVFNWEGYFGTKIATRSLWNQRARYFESSEYLAHYSVGGELGDELWSTPLFQTLKQGVERYGKEAFTEVDTIVLESMFGLGRSMKMHDLVESMLYVANKLYPGRDYAELLKANFEVHGLLKAPFRLEVDSFYADHTRPLNIRLIANGRQASVDGSIKTSIGSSDTIKSGKFSELDKSIALPSSAVCGESFNLATDLTYQYESQLQPLNWKHDTSLVYGMPVLDQNAKVVNSVLPDAAFNEHNSLNYGFKSFNFIINGDSNTADENLAVYLKLSHGNFADLRVTLVSPKGTRQELLTNQIYSQQSLTRYWVAKNDKELSAFVGEPMAGTWRLEVTDYSANHSGKLVEWAVGRVSTYACADTTDNRNNNNDSVSGSSGGASTPLSLLFGLIILFWRRERHFNSKSEEVNQ</sequence>
<organism evidence="5 6">
    <name type="scientific">Photobacterium proteolyticum</name>
    <dbReference type="NCBI Taxonomy" id="1903952"/>
    <lineage>
        <taxon>Bacteria</taxon>
        <taxon>Pseudomonadati</taxon>
        <taxon>Pseudomonadota</taxon>
        <taxon>Gammaproteobacteria</taxon>
        <taxon>Vibrionales</taxon>
        <taxon>Vibrionaceae</taxon>
        <taxon>Photobacterium</taxon>
    </lineage>
</organism>
<dbReference type="Pfam" id="PF01483">
    <property type="entry name" value="P_proprotein"/>
    <property type="match status" value="1"/>
</dbReference>
<protein>
    <submittedName>
        <fullName evidence="5">Propeptide, peptidase</fullName>
    </submittedName>
</protein>